<accession>A0A815EX79</accession>
<sequence length="238" mass="27748">MIEDTWGYTPMKKSSCCYQGLFTVAMSTGDCELAIQYAPRLLKTNPAILADDTMRCIAYRNFAGAYELKKDYLRSSEYYRRSAEVQGKIYGSDSVEVATTYYNTGNNYRDQGQYKEALKYYIRALVIQEEKLPENHFETAKTLGNIAYVHQKCKSYRKALEFSKRELEMTIKSRPEMHELIGISYQRFSLNCEATGQLELALENFVKAQNILRHSLPETHERLIQIQKHVDWIRRQLS</sequence>
<dbReference type="Proteomes" id="UP000682733">
    <property type="component" value="Unassembled WGS sequence"/>
</dbReference>
<dbReference type="InterPro" id="IPR019734">
    <property type="entry name" value="TPR_rpt"/>
</dbReference>
<dbReference type="Proteomes" id="UP000677228">
    <property type="component" value="Unassembled WGS sequence"/>
</dbReference>
<dbReference type="Proteomes" id="UP000663829">
    <property type="component" value="Unassembled WGS sequence"/>
</dbReference>
<gene>
    <name evidence="5" type="ORF">GPM918_LOCUS29232</name>
    <name evidence="4" type="ORF">OVA965_LOCUS4182</name>
    <name evidence="7" type="ORF">SRO942_LOCUS29800</name>
    <name evidence="6" type="ORF">TMI583_LOCUS4180</name>
</gene>
<evidence type="ECO:0000313" key="8">
    <source>
        <dbReference type="Proteomes" id="UP000663829"/>
    </source>
</evidence>
<evidence type="ECO:0000256" key="3">
    <source>
        <dbReference type="PROSITE-ProRule" id="PRU00339"/>
    </source>
</evidence>
<evidence type="ECO:0000313" key="7">
    <source>
        <dbReference type="EMBL" id="CAF4157970.1"/>
    </source>
</evidence>
<reference evidence="5" key="1">
    <citation type="submission" date="2021-02" db="EMBL/GenBank/DDBJ databases">
        <authorList>
            <person name="Nowell W R."/>
        </authorList>
    </citation>
    <scope>NUCLEOTIDE SEQUENCE</scope>
</reference>
<dbReference type="OrthoDB" id="5986372at2759"/>
<dbReference type="PROSITE" id="PS50005">
    <property type="entry name" value="TPR"/>
    <property type="match status" value="1"/>
</dbReference>
<evidence type="ECO:0000313" key="6">
    <source>
        <dbReference type="EMBL" id="CAF3574668.1"/>
    </source>
</evidence>
<evidence type="ECO:0000256" key="2">
    <source>
        <dbReference type="ARBA" id="ARBA00022803"/>
    </source>
</evidence>
<dbReference type="AlphaFoldDB" id="A0A815EX79"/>
<dbReference type="Proteomes" id="UP000681722">
    <property type="component" value="Unassembled WGS sequence"/>
</dbReference>
<keyword evidence="1" id="KW-0677">Repeat</keyword>
<dbReference type="InterPro" id="IPR011990">
    <property type="entry name" value="TPR-like_helical_dom_sf"/>
</dbReference>
<evidence type="ECO:0000313" key="4">
    <source>
        <dbReference type="EMBL" id="CAF0791987.1"/>
    </source>
</evidence>
<comment type="caution">
    <text evidence="5">The sequence shown here is derived from an EMBL/GenBank/DDBJ whole genome shotgun (WGS) entry which is preliminary data.</text>
</comment>
<keyword evidence="8" id="KW-1185">Reference proteome</keyword>
<organism evidence="5 8">
    <name type="scientific">Didymodactylos carnosus</name>
    <dbReference type="NCBI Taxonomy" id="1234261"/>
    <lineage>
        <taxon>Eukaryota</taxon>
        <taxon>Metazoa</taxon>
        <taxon>Spiralia</taxon>
        <taxon>Gnathifera</taxon>
        <taxon>Rotifera</taxon>
        <taxon>Eurotatoria</taxon>
        <taxon>Bdelloidea</taxon>
        <taxon>Philodinida</taxon>
        <taxon>Philodinidae</taxon>
        <taxon>Didymodactylos</taxon>
    </lineage>
</organism>
<dbReference type="SUPFAM" id="SSF48452">
    <property type="entry name" value="TPR-like"/>
    <property type="match status" value="2"/>
</dbReference>
<dbReference type="EMBL" id="CAJNOK010001074">
    <property type="protein sequence ID" value="CAF0791987.1"/>
    <property type="molecule type" value="Genomic_DNA"/>
</dbReference>
<dbReference type="Pfam" id="PF13424">
    <property type="entry name" value="TPR_12"/>
    <property type="match status" value="1"/>
</dbReference>
<dbReference type="Gene3D" id="1.25.40.10">
    <property type="entry name" value="Tetratricopeptide repeat domain"/>
    <property type="match status" value="2"/>
</dbReference>
<evidence type="ECO:0000256" key="1">
    <source>
        <dbReference type="ARBA" id="ARBA00022737"/>
    </source>
</evidence>
<keyword evidence="2 3" id="KW-0802">TPR repeat</keyword>
<dbReference type="EMBL" id="CAJOBC010045167">
    <property type="protein sequence ID" value="CAF4157970.1"/>
    <property type="molecule type" value="Genomic_DNA"/>
</dbReference>
<feature type="repeat" description="TPR" evidence="3">
    <location>
        <begin position="98"/>
        <end position="131"/>
    </location>
</feature>
<dbReference type="PANTHER" id="PTHR45641:SF1">
    <property type="entry name" value="AAA+ ATPASE DOMAIN-CONTAINING PROTEIN"/>
    <property type="match status" value="1"/>
</dbReference>
<proteinExistence type="predicted"/>
<dbReference type="EMBL" id="CAJNOQ010013176">
    <property type="protein sequence ID" value="CAF1315974.1"/>
    <property type="molecule type" value="Genomic_DNA"/>
</dbReference>
<dbReference type="SMART" id="SM00028">
    <property type="entry name" value="TPR"/>
    <property type="match status" value="4"/>
</dbReference>
<name>A0A815EX79_9BILA</name>
<evidence type="ECO:0008006" key="9">
    <source>
        <dbReference type="Google" id="ProtNLM"/>
    </source>
</evidence>
<protein>
    <recommendedName>
        <fullName evidence="9">Tetratricopeptide repeat protein</fullName>
    </recommendedName>
</protein>
<dbReference type="PROSITE" id="PS50293">
    <property type="entry name" value="TPR_REGION"/>
    <property type="match status" value="1"/>
</dbReference>
<dbReference type="EMBL" id="CAJOBA010001074">
    <property type="protein sequence ID" value="CAF3574668.1"/>
    <property type="molecule type" value="Genomic_DNA"/>
</dbReference>
<evidence type="ECO:0000313" key="5">
    <source>
        <dbReference type="EMBL" id="CAF1315974.1"/>
    </source>
</evidence>
<dbReference type="PANTHER" id="PTHR45641">
    <property type="entry name" value="TETRATRICOPEPTIDE REPEAT PROTEIN (AFU_ORTHOLOGUE AFUA_6G03870)"/>
    <property type="match status" value="1"/>
</dbReference>